<reference evidence="2" key="1">
    <citation type="submission" date="2022-02" db="EMBL/GenBank/DDBJ databases">
        <authorList>
            <person name="Henning P.M."/>
            <person name="McCubbin A.G."/>
            <person name="Shore J.S."/>
        </authorList>
    </citation>
    <scope>NUCLEOTIDE SEQUENCE</scope>
    <source>
        <strain evidence="2">F60SS</strain>
        <tissue evidence="2">Leaves</tissue>
    </source>
</reference>
<accession>A0A9Q0JQY9</accession>
<dbReference type="InterPro" id="IPR012438">
    <property type="entry name" value="DUF1639"/>
</dbReference>
<evidence type="ECO:0000313" key="2">
    <source>
        <dbReference type="EMBL" id="KAJ4850828.1"/>
    </source>
</evidence>
<dbReference type="PANTHER" id="PTHR33130:SF40">
    <property type="entry name" value="CHROMOGRANIN (DUF1639)"/>
    <property type="match status" value="1"/>
</dbReference>
<protein>
    <submittedName>
        <fullName evidence="2">Uncharacterized protein</fullName>
    </submittedName>
</protein>
<dbReference type="Proteomes" id="UP001141552">
    <property type="component" value="Unassembled WGS sequence"/>
</dbReference>
<reference evidence="2" key="2">
    <citation type="journal article" date="2023" name="Plants (Basel)">
        <title>Annotation of the Turnera subulata (Passifloraceae) Draft Genome Reveals the S-Locus Evolved after the Divergence of Turneroideae from Passifloroideae in a Stepwise Manner.</title>
        <authorList>
            <person name="Henning P.M."/>
            <person name="Roalson E.H."/>
            <person name="Mir W."/>
            <person name="McCubbin A.G."/>
            <person name="Shore J.S."/>
        </authorList>
    </citation>
    <scope>NUCLEOTIDE SEQUENCE</scope>
    <source>
        <strain evidence="2">F60SS</strain>
    </source>
</reference>
<feature type="region of interest" description="Disordered" evidence="1">
    <location>
        <begin position="123"/>
        <end position="143"/>
    </location>
</feature>
<gene>
    <name evidence="2" type="ORF">Tsubulata_047185</name>
</gene>
<evidence type="ECO:0000313" key="3">
    <source>
        <dbReference type="Proteomes" id="UP001141552"/>
    </source>
</evidence>
<name>A0A9Q0JQY9_9ROSI</name>
<feature type="compositionally biased region" description="Basic and acidic residues" evidence="1">
    <location>
        <begin position="81"/>
        <end position="101"/>
    </location>
</feature>
<feature type="compositionally biased region" description="Low complexity" evidence="1">
    <location>
        <begin position="21"/>
        <end position="34"/>
    </location>
</feature>
<comment type="caution">
    <text evidence="2">The sequence shown here is derived from an EMBL/GenBank/DDBJ whole genome shotgun (WGS) entry which is preliminary data.</text>
</comment>
<dbReference type="PANTHER" id="PTHR33130">
    <property type="entry name" value="PUTATIVE (DUF1639)-RELATED"/>
    <property type="match status" value="1"/>
</dbReference>
<keyword evidence="3" id="KW-1185">Reference proteome</keyword>
<organism evidence="2 3">
    <name type="scientific">Turnera subulata</name>
    <dbReference type="NCBI Taxonomy" id="218843"/>
    <lineage>
        <taxon>Eukaryota</taxon>
        <taxon>Viridiplantae</taxon>
        <taxon>Streptophyta</taxon>
        <taxon>Embryophyta</taxon>
        <taxon>Tracheophyta</taxon>
        <taxon>Spermatophyta</taxon>
        <taxon>Magnoliopsida</taxon>
        <taxon>eudicotyledons</taxon>
        <taxon>Gunneridae</taxon>
        <taxon>Pentapetalae</taxon>
        <taxon>rosids</taxon>
        <taxon>fabids</taxon>
        <taxon>Malpighiales</taxon>
        <taxon>Passifloraceae</taxon>
        <taxon>Turnera</taxon>
    </lineage>
</organism>
<dbReference type="EMBL" id="JAKUCV010000208">
    <property type="protein sequence ID" value="KAJ4850828.1"/>
    <property type="molecule type" value="Genomic_DNA"/>
</dbReference>
<feature type="region of interest" description="Disordered" evidence="1">
    <location>
        <begin position="1"/>
        <end position="101"/>
    </location>
</feature>
<dbReference type="AlphaFoldDB" id="A0A9Q0JQY9"/>
<dbReference type="Pfam" id="PF07797">
    <property type="entry name" value="DUF1639"/>
    <property type="match status" value="1"/>
</dbReference>
<sequence>MLALHPSLPVLPPPPPPPPSSTATKTNTTTTTTPHIRFIIRPSSPPGFCGSETTLLRPKNVSECSGDKEKESSSPLVVVAVEKEEEKNSNDEKDKKEEKERRVVSFCMALTEEEIEADIVGMTGGKPLKRRPKKRKRDVKKNLDNCFPGLNLHTITPARYKLRRPK</sequence>
<proteinExistence type="predicted"/>
<evidence type="ECO:0000256" key="1">
    <source>
        <dbReference type="SAM" id="MobiDB-lite"/>
    </source>
</evidence>
<feature type="compositionally biased region" description="Pro residues" evidence="1">
    <location>
        <begin position="9"/>
        <end position="20"/>
    </location>
</feature>
<feature type="compositionally biased region" description="Basic residues" evidence="1">
    <location>
        <begin position="127"/>
        <end position="139"/>
    </location>
</feature>